<evidence type="ECO:0000313" key="2">
    <source>
        <dbReference type="Proteomes" id="UP000199205"/>
    </source>
</evidence>
<dbReference type="Proteomes" id="UP000199205">
    <property type="component" value="Unassembled WGS sequence"/>
</dbReference>
<dbReference type="EMBL" id="FMAF01000028">
    <property type="protein sequence ID" value="SCB48543.1"/>
    <property type="molecule type" value="Genomic_DNA"/>
</dbReference>
<evidence type="ECO:0000313" key="1">
    <source>
        <dbReference type="EMBL" id="SCB48543.1"/>
    </source>
</evidence>
<protein>
    <submittedName>
        <fullName evidence="1">Uncharacterized protein</fullName>
    </submittedName>
</protein>
<name>A0A1C3X8F1_9HYPH</name>
<dbReference type="AlphaFoldDB" id="A0A1C3X8F1"/>
<gene>
    <name evidence="1" type="ORF">GA0061101_12826</name>
</gene>
<accession>A0A1C3X8F1</accession>
<reference evidence="1 2" key="1">
    <citation type="submission" date="2016-08" db="EMBL/GenBank/DDBJ databases">
        <authorList>
            <person name="Seilhamer J.J."/>
        </authorList>
    </citation>
    <scope>NUCLEOTIDE SEQUENCE [LARGE SCALE GENOMIC DNA]</scope>
    <source>
        <strain evidence="1 2">P1-7</strain>
    </source>
</reference>
<sequence>MDNQAQQPNREHHFCVSTAKFLFHHPQHGIVAARDPIKLADAKQYGLSPILLYGVAVARLPIRWLTFSTVTHRRTFREVLLTAWGSAQGSRGLPDILRVNRFCNGLSRVNPF</sequence>
<organism evidence="1 2">
    <name type="scientific">Rhizobium lusitanum</name>
    <dbReference type="NCBI Taxonomy" id="293958"/>
    <lineage>
        <taxon>Bacteria</taxon>
        <taxon>Pseudomonadati</taxon>
        <taxon>Pseudomonadota</taxon>
        <taxon>Alphaproteobacteria</taxon>
        <taxon>Hyphomicrobiales</taxon>
        <taxon>Rhizobiaceae</taxon>
        <taxon>Rhizobium/Agrobacterium group</taxon>
        <taxon>Rhizobium</taxon>
    </lineage>
</organism>
<proteinExistence type="predicted"/>